<reference evidence="4" key="1">
    <citation type="submission" date="2019-03" db="EMBL/GenBank/DDBJ databases">
        <title>Improved annotation for the trematode Fasciola hepatica.</title>
        <authorList>
            <person name="Choi Y.-J."/>
            <person name="Martin J."/>
            <person name="Mitreva M."/>
        </authorList>
    </citation>
    <scope>NUCLEOTIDE SEQUENCE [LARGE SCALE GENOMIC DNA]</scope>
</reference>
<comment type="caution">
    <text evidence="4">The sequence shown here is derived from an EMBL/GenBank/DDBJ whole genome shotgun (WGS) entry which is preliminary data.</text>
</comment>
<feature type="region of interest" description="Disordered" evidence="2">
    <location>
        <begin position="1004"/>
        <end position="1170"/>
    </location>
</feature>
<dbReference type="EMBL" id="JXXN02000521">
    <property type="protein sequence ID" value="THD27124.1"/>
    <property type="molecule type" value="Genomic_DNA"/>
</dbReference>
<gene>
    <name evidence="4" type="ORF">D915_001504</name>
</gene>
<dbReference type="Gene3D" id="1.20.900.10">
    <property type="entry name" value="Dbl homology (DH) domain"/>
    <property type="match status" value="1"/>
</dbReference>
<feature type="compositionally biased region" description="Polar residues" evidence="2">
    <location>
        <begin position="673"/>
        <end position="682"/>
    </location>
</feature>
<dbReference type="Pfam" id="PF25407">
    <property type="entry name" value="PH_32"/>
    <property type="match status" value="1"/>
</dbReference>
<dbReference type="InterPro" id="IPR057616">
    <property type="entry name" value="PH_2_platyhelminthes"/>
</dbReference>
<dbReference type="InterPro" id="IPR035899">
    <property type="entry name" value="DBL_dom_sf"/>
</dbReference>
<keyword evidence="5" id="KW-1185">Reference proteome</keyword>
<dbReference type="Pfam" id="PF00621">
    <property type="entry name" value="RhoGEF"/>
    <property type="match status" value="1"/>
</dbReference>
<feature type="compositionally biased region" description="Basic and acidic residues" evidence="2">
    <location>
        <begin position="1151"/>
        <end position="1162"/>
    </location>
</feature>
<dbReference type="SMART" id="SM00325">
    <property type="entry name" value="RhoGEF"/>
    <property type="match status" value="1"/>
</dbReference>
<evidence type="ECO:0000313" key="5">
    <source>
        <dbReference type="Proteomes" id="UP000230066"/>
    </source>
</evidence>
<feature type="domain" description="DH" evidence="3">
    <location>
        <begin position="127"/>
        <end position="327"/>
    </location>
</feature>
<dbReference type="PANTHER" id="PTHR46572:SF1">
    <property type="entry name" value="RHO1 GUANINE NUCLEOTIDE EXCHANGE FACTOR TUS1"/>
    <property type="match status" value="1"/>
</dbReference>
<protein>
    <submittedName>
        <fullName evidence="4">Rho guanine nucleotide exchange factor 28</fullName>
    </submittedName>
</protein>
<feature type="compositionally biased region" description="Polar residues" evidence="2">
    <location>
        <begin position="587"/>
        <end position="596"/>
    </location>
</feature>
<dbReference type="InterPro" id="IPR000219">
    <property type="entry name" value="DH_dom"/>
</dbReference>
<feature type="compositionally biased region" description="Polar residues" evidence="2">
    <location>
        <begin position="1102"/>
        <end position="1122"/>
    </location>
</feature>
<evidence type="ECO:0000259" key="3">
    <source>
        <dbReference type="PROSITE" id="PS50010"/>
    </source>
</evidence>
<name>A0A4E0RMX9_FASHE</name>
<feature type="coiled-coil region" evidence="1">
    <location>
        <begin position="916"/>
        <end position="989"/>
    </location>
</feature>
<evidence type="ECO:0000256" key="1">
    <source>
        <dbReference type="SAM" id="Coils"/>
    </source>
</evidence>
<evidence type="ECO:0000313" key="4">
    <source>
        <dbReference type="EMBL" id="THD27124.1"/>
    </source>
</evidence>
<feature type="coiled-coil region" evidence="1">
    <location>
        <begin position="858"/>
        <end position="885"/>
    </location>
</feature>
<feature type="region of interest" description="Disordered" evidence="2">
    <location>
        <begin position="652"/>
        <end position="799"/>
    </location>
</feature>
<feature type="region of interest" description="Disordered" evidence="2">
    <location>
        <begin position="557"/>
        <end position="596"/>
    </location>
</feature>
<proteinExistence type="predicted"/>
<dbReference type="AlphaFoldDB" id="A0A4E0RMX9"/>
<feature type="compositionally biased region" description="Polar residues" evidence="2">
    <location>
        <begin position="1009"/>
        <end position="1026"/>
    </location>
</feature>
<feature type="compositionally biased region" description="Polar residues" evidence="2">
    <location>
        <begin position="1056"/>
        <end position="1089"/>
    </location>
</feature>
<dbReference type="PANTHER" id="PTHR46572">
    <property type="entry name" value="RHO1 GDP-GTP EXCHANGE PROTEIN 1-RELATED"/>
    <property type="match status" value="1"/>
</dbReference>
<accession>A0A4E0RMX9</accession>
<dbReference type="Proteomes" id="UP000230066">
    <property type="component" value="Unassembled WGS sequence"/>
</dbReference>
<keyword evidence="1" id="KW-0175">Coiled coil</keyword>
<dbReference type="InterPro" id="IPR052233">
    <property type="entry name" value="Rho-type_GEFs"/>
</dbReference>
<feature type="compositionally biased region" description="Basic and acidic residues" evidence="2">
    <location>
        <begin position="1090"/>
        <end position="1099"/>
    </location>
</feature>
<evidence type="ECO:0000256" key="2">
    <source>
        <dbReference type="SAM" id="MobiDB-lite"/>
    </source>
</evidence>
<organism evidence="4 5">
    <name type="scientific">Fasciola hepatica</name>
    <name type="common">Liver fluke</name>
    <dbReference type="NCBI Taxonomy" id="6192"/>
    <lineage>
        <taxon>Eukaryota</taxon>
        <taxon>Metazoa</taxon>
        <taxon>Spiralia</taxon>
        <taxon>Lophotrochozoa</taxon>
        <taxon>Platyhelminthes</taxon>
        <taxon>Trematoda</taxon>
        <taxon>Digenea</taxon>
        <taxon>Plagiorchiida</taxon>
        <taxon>Echinostomata</taxon>
        <taxon>Echinostomatoidea</taxon>
        <taxon>Fasciolidae</taxon>
        <taxon>Fasciola</taxon>
    </lineage>
</organism>
<dbReference type="PROSITE" id="PS50010">
    <property type="entry name" value="DH_2"/>
    <property type="match status" value="1"/>
</dbReference>
<dbReference type="SUPFAM" id="SSF48065">
    <property type="entry name" value="DBL homology domain (DH-domain)"/>
    <property type="match status" value="1"/>
</dbReference>
<feature type="compositionally biased region" description="Polar residues" evidence="2">
    <location>
        <begin position="723"/>
        <end position="746"/>
    </location>
</feature>
<sequence>MSTEAESPSYRVITITRVRAPSPVAQHNEQSHPNPPLLSGEFIRETKFSDVDRASSHSDASESAVTVSNERVSTDDLFKQFQNSIYMNPNIPLRELLSRSDYLQKYPSWLGFCGPENKPKFSPTFIARNDTIWELIFSERGYVDMLLMVHDVYMAPFPQFRAGEYDMLPDRMSSSSLYDTLFPGLKELLAAHERLLRPLLALHEQAENHVVESLGPCLVKLFDDKTQSSLSQLYGGFLFAQNRIREELVVCKRCPAIAQFLEQCKHDPRSGRKSLEDCHMVIVQRWTKVETLLDAIIKNTLNRPAEVASLELARNSVRHLLKQAEAMMMRMEHAVKLAQFAELLQAPPVPLENQIETQLLHEMRSPETTLINYGPLRVTPIVAGQQTSNSNEVTGIALNNCFFMLRRMPETGRYQLFTGTDMPPVLRWGKVYGYFRKSVEKVGFGFFILLHSNAALTLFHCSTVDELARWEQIMNHGFAQWREASPITIEQLDSDLVKTRNAIAERWKHTEAVLDLLRELDRDLEQAWSVRMFACSALIQERLKMQVLDQQIATDRANSNGTNAASSQSDISRPRSSKTPVFPVSGLSPTTGSSCNQSESLAQITMELLHSNTYIDSLTPSEDLDQLLSLFRGNLARLSFALVGSSSACLSRSASDVEERKRPPAKPIRKNETFSVRDSISHANDPKTLAELGRKAKKRDAHRLSTTMASIFRSASRDKSNGPAIQQQTSFDLTLSPPSLGSQSKGLRSRPPPSNLGVVNSAVGCSSSSASSRLSSQTSSTSTASMSMPPRPSLSFAPGQGAAIENTLFAGDSAEGSGNGSYTSLLSQPSNETLVLLSTLNQVAERLFPLVCDLRTENVGLQADLEHVRADRDALEKKYDDVIKQDPRAAHNARAGCGNGDSTDVAVPTLTVKQETEKLRQDYESFTRELKEWKKRKQQEQDQIEREHTRLAAERTRLENQKAEYERRQRQYEENCKTLQEQINLHASRGVKFTGITMPGLQIPEAPLSSVSPPDTDQFRGSSTSLGDLDPTLRLATRPSPSPVHFHSTSDDLTSKWVQNPQFPRNPSSFSNLDSDSTPRSSLVPSTSLRNEDVPEHLRGSLVNQKLLTNRQPSATRLTSDNGGPDSRPVNSWSANSPNASSTSSLMKLADSSKVRSTEKSKKSNRFRLH</sequence>
<feature type="compositionally biased region" description="Low complexity" evidence="2">
    <location>
        <begin position="1131"/>
        <end position="1145"/>
    </location>
</feature>
<feature type="compositionally biased region" description="Low complexity" evidence="2">
    <location>
        <begin position="766"/>
        <end position="788"/>
    </location>
</feature>
<dbReference type="GO" id="GO:0005085">
    <property type="term" value="F:guanyl-nucleotide exchange factor activity"/>
    <property type="evidence" value="ECO:0007669"/>
    <property type="project" value="InterPro"/>
</dbReference>